<dbReference type="NCBIfam" id="NF001070">
    <property type="entry name" value="PRK00118.1-6"/>
    <property type="match status" value="1"/>
</dbReference>
<dbReference type="Pfam" id="PF04297">
    <property type="entry name" value="UPF0122"/>
    <property type="match status" value="1"/>
</dbReference>
<name>A0A0R1H9M4_9LACO</name>
<dbReference type="OrthoDB" id="6392at2"/>
<dbReference type="PATRIC" id="fig|1423726.3.peg.1019"/>
<keyword evidence="4" id="KW-0238">DNA-binding</keyword>
<dbReference type="NCBIfam" id="NF045758">
    <property type="entry name" value="YlxM"/>
    <property type="match status" value="1"/>
</dbReference>
<dbReference type="Gene3D" id="1.10.10.10">
    <property type="entry name" value="Winged helix-like DNA-binding domain superfamily/Winged helix DNA-binding domain"/>
    <property type="match status" value="1"/>
</dbReference>
<dbReference type="HAMAP" id="MF_00245">
    <property type="entry name" value="UPF0122"/>
    <property type="match status" value="1"/>
</dbReference>
<reference evidence="4 5" key="1">
    <citation type="journal article" date="2015" name="Genome Announc.">
        <title>Expanding the biotechnology potential of lactobacilli through comparative genomics of 213 strains and associated genera.</title>
        <authorList>
            <person name="Sun Z."/>
            <person name="Harris H.M."/>
            <person name="McCann A."/>
            <person name="Guo C."/>
            <person name="Argimon S."/>
            <person name="Zhang W."/>
            <person name="Yang X."/>
            <person name="Jeffery I.B."/>
            <person name="Cooney J.C."/>
            <person name="Kagawa T.F."/>
            <person name="Liu W."/>
            <person name="Song Y."/>
            <person name="Salvetti E."/>
            <person name="Wrobel A."/>
            <person name="Rasinkangas P."/>
            <person name="Parkhill J."/>
            <person name="Rea M.C."/>
            <person name="O'Sullivan O."/>
            <person name="Ritari J."/>
            <person name="Douillard F.P."/>
            <person name="Paul Ross R."/>
            <person name="Yang R."/>
            <person name="Briner A.E."/>
            <person name="Felis G.E."/>
            <person name="de Vos W.M."/>
            <person name="Barrangou R."/>
            <person name="Klaenhammer T.R."/>
            <person name="Caufield P.W."/>
            <person name="Cui Y."/>
            <person name="Zhang H."/>
            <person name="O'Toole P.W."/>
        </authorList>
    </citation>
    <scope>NUCLEOTIDE SEQUENCE [LARGE SCALE GENOMIC DNA]</scope>
    <source>
        <strain evidence="4 5">DSM 20003</strain>
    </source>
</reference>
<dbReference type="EMBL" id="AZDA01000016">
    <property type="protein sequence ID" value="KRK40354.1"/>
    <property type="molecule type" value="Genomic_DNA"/>
</dbReference>
<organism evidence="4 5">
    <name type="scientific">Loigolactobacillus bifermentans DSM 20003</name>
    <dbReference type="NCBI Taxonomy" id="1423726"/>
    <lineage>
        <taxon>Bacteria</taxon>
        <taxon>Bacillati</taxon>
        <taxon>Bacillota</taxon>
        <taxon>Bacilli</taxon>
        <taxon>Lactobacillales</taxon>
        <taxon>Lactobacillaceae</taxon>
        <taxon>Loigolactobacillus</taxon>
    </lineage>
</organism>
<dbReference type="AlphaFoldDB" id="A0A0R1H9M4"/>
<dbReference type="RefSeq" id="WP_057903656.1">
    <property type="nucleotide sequence ID" value="NZ_AZDA01000016.1"/>
</dbReference>
<dbReference type="Proteomes" id="UP000051461">
    <property type="component" value="Unassembled WGS sequence"/>
</dbReference>
<sequence length="113" mass="13264">MEISKNDRVNSLFEFYGSLLTKKQYQYLQLYYADDYSLGEIAEEFAVSRQAVYDNIKRTEKSLEAYEQKLKLLATFKTRNAALDRLTTYVKTNYAQDKTLAQLVQELAHDEEI</sequence>
<protein>
    <recommendedName>
        <fullName evidence="3">UPF0122 protein FC07_GL000985</fullName>
    </recommendedName>
</protein>
<accession>A0A0R1H9M4</accession>
<evidence type="ECO:0000313" key="4">
    <source>
        <dbReference type="EMBL" id="KRK40354.1"/>
    </source>
</evidence>
<evidence type="ECO:0000313" key="5">
    <source>
        <dbReference type="Proteomes" id="UP000051461"/>
    </source>
</evidence>
<keyword evidence="5" id="KW-1185">Reference proteome</keyword>
<gene>
    <name evidence="4" type="ORF">FC07_GL000985</name>
</gene>
<evidence type="ECO:0000256" key="3">
    <source>
        <dbReference type="HAMAP-Rule" id="MF_00245"/>
    </source>
</evidence>
<dbReference type="SUPFAM" id="SSF88659">
    <property type="entry name" value="Sigma3 and sigma4 domains of RNA polymerase sigma factors"/>
    <property type="match status" value="1"/>
</dbReference>
<dbReference type="InterPro" id="IPR013324">
    <property type="entry name" value="RNA_pol_sigma_r3/r4-like"/>
</dbReference>
<comment type="function">
    <text evidence="2 3">Might take part in the signal recognition particle (SRP) pathway. This is inferred from the conservation of its genetic proximity to ftsY/ffh. May be a regulatory protein.</text>
</comment>
<dbReference type="PANTHER" id="PTHR40083:SF1">
    <property type="entry name" value="UPF0122 PROTEIN YLXM"/>
    <property type="match status" value="1"/>
</dbReference>
<dbReference type="InterPro" id="IPR007394">
    <property type="entry name" value="UPF0122"/>
</dbReference>
<dbReference type="GO" id="GO:0003677">
    <property type="term" value="F:DNA binding"/>
    <property type="evidence" value="ECO:0007669"/>
    <property type="project" value="UniProtKB-KW"/>
</dbReference>
<dbReference type="InterPro" id="IPR054831">
    <property type="entry name" value="UPF0122_fam_protein"/>
</dbReference>
<evidence type="ECO:0000256" key="1">
    <source>
        <dbReference type="ARBA" id="ARBA00008720"/>
    </source>
</evidence>
<comment type="similarity">
    <text evidence="1 3">Belongs to the UPF0122 family.</text>
</comment>
<comment type="caution">
    <text evidence="4">The sequence shown here is derived from an EMBL/GenBank/DDBJ whole genome shotgun (WGS) entry which is preliminary data.</text>
</comment>
<dbReference type="InterPro" id="IPR036388">
    <property type="entry name" value="WH-like_DNA-bd_sf"/>
</dbReference>
<evidence type="ECO:0000256" key="2">
    <source>
        <dbReference type="ARBA" id="ARBA00024764"/>
    </source>
</evidence>
<proteinExistence type="inferred from homology"/>
<dbReference type="NCBIfam" id="NF001068">
    <property type="entry name" value="PRK00118.1-4"/>
    <property type="match status" value="1"/>
</dbReference>
<dbReference type="PANTHER" id="PTHR40083">
    <property type="entry name" value="UPF0122 PROTEIN CBO2450/CLC_2298"/>
    <property type="match status" value="1"/>
</dbReference>
<dbReference type="STRING" id="1423726.FC07_GL000985"/>